<comment type="caution">
    <text evidence="3">The sequence shown here is derived from an EMBL/GenBank/DDBJ whole genome shotgun (WGS) entry which is preliminary data.</text>
</comment>
<dbReference type="InterPro" id="IPR000873">
    <property type="entry name" value="AMP-dep_synth/lig_dom"/>
</dbReference>
<dbReference type="Pfam" id="PF00501">
    <property type="entry name" value="AMP-binding"/>
    <property type="match status" value="1"/>
</dbReference>
<evidence type="ECO:0000313" key="4">
    <source>
        <dbReference type="Proteomes" id="UP000637002"/>
    </source>
</evidence>
<dbReference type="PROSITE" id="PS00455">
    <property type="entry name" value="AMP_BINDING"/>
    <property type="match status" value="1"/>
</dbReference>
<accession>A0A916XLR4</accession>
<dbReference type="Pfam" id="PF13193">
    <property type="entry name" value="AMP-binding_C"/>
    <property type="match status" value="1"/>
</dbReference>
<protein>
    <submittedName>
        <fullName evidence="3">ATP-dependent acyl-CoA ligase</fullName>
    </submittedName>
</protein>
<dbReference type="RefSeq" id="WP_188611388.1">
    <property type="nucleotide sequence ID" value="NZ_BMGG01000008.1"/>
</dbReference>
<dbReference type="PANTHER" id="PTHR43767:SF1">
    <property type="entry name" value="NONRIBOSOMAL PEPTIDE SYNTHASE PES1 (EUROFUNG)-RELATED"/>
    <property type="match status" value="1"/>
</dbReference>
<evidence type="ECO:0000259" key="1">
    <source>
        <dbReference type="Pfam" id="PF00501"/>
    </source>
</evidence>
<sequence>MTDTAGVSTRDPRIPRPEDCIIALLLDRWARETPDKVFAVFQDGSSWTYGETRARVRQTAIGLQQLGVRQGDYVLSWLPNGPDCLRVWFAINYLGAVYVPINLAYRGRILEHVLANTGGRRLVAHAELMPRLADIDRGGLEEVVVLGGPAHPVAGLTVHDGAVLAPEGGELAPPSRPIAPWDTQAVIYTSGTTGPSKGVLNSYVQIHEAVNLAFSFVGPDDRYLVNLPLFHVGGTGAVYVPLVRGGSCAIVESFATDKFWPTVRATQATTVTLLGVMASFVVKQPPSPQDRNHTLRSAMMVPLCEDATQFWERFGCEVYTVFNMSETSCPIVSGRNPAPLTTCGRPRPGVSVRVVDENDCEVEAGTVGELILRTDTPWGMNHGYLNNPEATAKAWRNGWFHTGDAFRVDEEGNYFFVDRMKDAIRRRGENISSFEVETEVCAHPAVKEAAAVAVPSEHAEDEVLVAVSLAEGADLDPAELVRFLIPRMPHFMVPRYVRVLAELPKTPTQKVQKHVLRSEGITADTFDRDKAGIVVKREKIGAAA</sequence>
<dbReference type="InterPro" id="IPR042099">
    <property type="entry name" value="ANL_N_sf"/>
</dbReference>
<organism evidence="3 4">
    <name type="scientific">Chelatococcus reniformis</name>
    <dbReference type="NCBI Taxonomy" id="1494448"/>
    <lineage>
        <taxon>Bacteria</taxon>
        <taxon>Pseudomonadati</taxon>
        <taxon>Pseudomonadota</taxon>
        <taxon>Alphaproteobacteria</taxon>
        <taxon>Hyphomicrobiales</taxon>
        <taxon>Chelatococcaceae</taxon>
        <taxon>Chelatococcus</taxon>
    </lineage>
</organism>
<dbReference type="SUPFAM" id="SSF56801">
    <property type="entry name" value="Acetyl-CoA synthetase-like"/>
    <property type="match status" value="1"/>
</dbReference>
<name>A0A916XLR4_9HYPH</name>
<gene>
    <name evidence="3" type="ORF">GCM10010994_44800</name>
</gene>
<dbReference type="InterPro" id="IPR025110">
    <property type="entry name" value="AMP-bd_C"/>
</dbReference>
<evidence type="ECO:0000259" key="2">
    <source>
        <dbReference type="Pfam" id="PF13193"/>
    </source>
</evidence>
<dbReference type="PANTHER" id="PTHR43767">
    <property type="entry name" value="LONG-CHAIN-FATTY-ACID--COA LIGASE"/>
    <property type="match status" value="1"/>
</dbReference>
<dbReference type="Proteomes" id="UP000637002">
    <property type="component" value="Unassembled WGS sequence"/>
</dbReference>
<reference evidence="3" key="2">
    <citation type="submission" date="2020-09" db="EMBL/GenBank/DDBJ databases">
        <authorList>
            <person name="Sun Q."/>
            <person name="Zhou Y."/>
        </authorList>
    </citation>
    <scope>NUCLEOTIDE SEQUENCE</scope>
    <source>
        <strain evidence="3">CGMCC 1.12919</strain>
    </source>
</reference>
<dbReference type="EMBL" id="BMGG01000008">
    <property type="protein sequence ID" value="GGC81900.1"/>
    <property type="molecule type" value="Genomic_DNA"/>
</dbReference>
<dbReference type="Gene3D" id="3.40.50.12780">
    <property type="entry name" value="N-terminal domain of ligase-like"/>
    <property type="match status" value="1"/>
</dbReference>
<feature type="domain" description="AMP-dependent synthetase/ligase" evidence="1">
    <location>
        <begin position="26"/>
        <end position="384"/>
    </location>
</feature>
<keyword evidence="4" id="KW-1185">Reference proteome</keyword>
<evidence type="ECO:0000313" key="3">
    <source>
        <dbReference type="EMBL" id="GGC81900.1"/>
    </source>
</evidence>
<reference evidence="3" key="1">
    <citation type="journal article" date="2014" name="Int. J. Syst. Evol. Microbiol.">
        <title>Complete genome sequence of Corynebacterium casei LMG S-19264T (=DSM 44701T), isolated from a smear-ripened cheese.</title>
        <authorList>
            <consortium name="US DOE Joint Genome Institute (JGI-PGF)"/>
            <person name="Walter F."/>
            <person name="Albersmeier A."/>
            <person name="Kalinowski J."/>
            <person name="Ruckert C."/>
        </authorList>
    </citation>
    <scope>NUCLEOTIDE SEQUENCE</scope>
    <source>
        <strain evidence="3">CGMCC 1.12919</strain>
    </source>
</reference>
<dbReference type="InterPro" id="IPR020845">
    <property type="entry name" value="AMP-binding_CS"/>
</dbReference>
<dbReference type="InterPro" id="IPR045851">
    <property type="entry name" value="AMP-bd_C_sf"/>
</dbReference>
<dbReference type="Gene3D" id="3.30.300.30">
    <property type="match status" value="1"/>
</dbReference>
<proteinExistence type="predicted"/>
<dbReference type="AlphaFoldDB" id="A0A916XLR4"/>
<dbReference type="InterPro" id="IPR050237">
    <property type="entry name" value="ATP-dep_AMP-bd_enzyme"/>
</dbReference>
<feature type="domain" description="AMP-binding enzyme C-terminal" evidence="2">
    <location>
        <begin position="435"/>
        <end position="510"/>
    </location>
</feature>
<keyword evidence="3" id="KW-0436">Ligase</keyword>
<dbReference type="GO" id="GO:0016878">
    <property type="term" value="F:acid-thiol ligase activity"/>
    <property type="evidence" value="ECO:0007669"/>
    <property type="project" value="UniProtKB-ARBA"/>
</dbReference>